<dbReference type="InterPro" id="IPR011697">
    <property type="entry name" value="Peptidase_C26"/>
</dbReference>
<dbReference type="SUPFAM" id="SSF52317">
    <property type="entry name" value="Class I glutamine amidotransferase-like"/>
    <property type="match status" value="1"/>
</dbReference>
<keyword evidence="1" id="KW-0378">Hydrolase</keyword>
<dbReference type="Pfam" id="PF07722">
    <property type="entry name" value="Peptidase_C26"/>
    <property type="match status" value="1"/>
</dbReference>
<dbReference type="CDD" id="cd01745">
    <property type="entry name" value="GATase1_2"/>
    <property type="match status" value="1"/>
</dbReference>
<evidence type="ECO:0000313" key="1">
    <source>
        <dbReference type="EMBL" id="AQQ55206.1"/>
    </source>
</evidence>
<dbReference type="OrthoDB" id="9813383at2"/>
<dbReference type="AlphaFoldDB" id="A0A1Q2L454"/>
<dbReference type="GO" id="GO:0033969">
    <property type="term" value="F:gamma-glutamyl-gamma-aminobutyrate hydrolase activity"/>
    <property type="evidence" value="ECO:0007669"/>
    <property type="project" value="TreeGrafter"/>
</dbReference>
<dbReference type="FunFam" id="3.40.50.880:FF:000030">
    <property type="entry name" value="Gamma-glutamyl-gamma-aminobutyrate hydrolase PuuD"/>
    <property type="match status" value="1"/>
</dbReference>
<dbReference type="Gene3D" id="3.40.50.880">
    <property type="match status" value="1"/>
</dbReference>
<dbReference type="InterPro" id="IPR029062">
    <property type="entry name" value="Class_I_gatase-like"/>
</dbReference>
<dbReference type="EMBL" id="CP019640">
    <property type="protein sequence ID" value="AQQ55206.1"/>
    <property type="molecule type" value="Genomic_DNA"/>
</dbReference>
<dbReference type="GO" id="GO:0005829">
    <property type="term" value="C:cytosol"/>
    <property type="evidence" value="ECO:0007669"/>
    <property type="project" value="TreeGrafter"/>
</dbReference>
<sequence>MKPIIGITSHVEMDYKHTLSNDYIQAIIQAGGIPVILPIGTDADVAKLADRIDGLLVTGGGDIDPTLFGEEPLQGLGMISPGRDSFEMLIVEKMLAADKPILAICRGIQIMNITVGGDMYQDIYSQIDGKLLQHQQNAVRAHLAHFVDAVPGSLLASIAGTERFKVNTYHHQAVRNVPEPLKVTGTASDGIIEAIESTSHKFVLGVQWHPEPLAAAGEEVSRRIFKKFVASCE</sequence>
<organism evidence="1 2">
    <name type="scientific">Planococcus lenghuensis</name>
    <dbReference type="NCBI Taxonomy" id="2213202"/>
    <lineage>
        <taxon>Bacteria</taxon>
        <taxon>Bacillati</taxon>
        <taxon>Bacillota</taxon>
        <taxon>Bacilli</taxon>
        <taxon>Bacillales</taxon>
        <taxon>Caryophanaceae</taxon>
        <taxon>Planococcus</taxon>
    </lineage>
</organism>
<dbReference type="InterPro" id="IPR044668">
    <property type="entry name" value="PuuD-like"/>
</dbReference>
<protein>
    <submittedName>
        <fullName evidence="1">Gamma-glutamyl-gamma-aminobutyrate hydrolase</fullName>
    </submittedName>
</protein>
<dbReference type="GO" id="GO:0006598">
    <property type="term" value="P:polyamine catabolic process"/>
    <property type="evidence" value="ECO:0007669"/>
    <property type="project" value="TreeGrafter"/>
</dbReference>
<name>A0A1Q2L454_9BACL</name>
<dbReference type="KEGG" id="pmar:B0X71_18005"/>
<dbReference type="RefSeq" id="WP_077591071.1">
    <property type="nucleotide sequence ID" value="NZ_CP019640.1"/>
</dbReference>
<dbReference type="PANTHER" id="PTHR43235">
    <property type="entry name" value="GLUTAMINE AMIDOTRANSFERASE PB2B2.05-RELATED"/>
    <property type="match status" value="1"/>
</dbReference>
<proteinExistence type="predicted"/>
<reference evidence="1 2" key="1">
    <citation type="submission" date="2017-02" db="EMBL/GenBank/DDBJ databases">
        <title>The complete genomic sequence of a novel cold adapted crude oil-degrading bacterium Planococcus qaidamina Y42.</title>
        <authorList>
            <person name="Yang R."/>
        </authorList>
    </citation>
    <scope>NUCLEOTIDE SEQUENCE [LARGE SCALE GENOMIC DNA]</scope>
    <source>
        <strain evidence="1 2">Y42</strain>
    </source>
</reference>
<gene>
    <name evidence="1" type="ORF">B0X71_18005</name>
</gene>
<keyword evidence="2" id="KW-1185">Reference proteome</keyword>
<dbReference type="PANTHER" id="PTHR43235:SF1">
    <property type="entry name" value="GLUTAMINE AMIDOTRANSFERASE PB2B2.05-RELATED"/>
    <property type="match status" value="1"/>
</dbReference>
<accession>A0A1Q2L454</accession>
<evidence type="ECO:0000313" key="2">
    <source>
        <dbReference type="Proteomes" id="UP000188184"/>
    </source>
</evidence>
<dbReference type="Proteomes" id="UP000188184">
    <property type="component" value="Chromosome"/>
</dbReference>
<dbReference type="PROSITE" id="PS51273">
    <property type="entry name" value="GATASE_TYPE_1"/>
    <property type="match status" value="1"/>
</dbReference>